<evidence type="ECO:0000256" key="10">
    <source>
        <dbReference type="ARBA" id="ARBA00023180"/>
    </source>
</evidence>
<evidence type="ECO:0000313" key="13">
    <source>
        <dbReference type="EMBL" id="CAG2252671.1"/>
    </source>
</evidence>
<evidence type="ECO:0000256" key="6">
    <source>
        <dbReference type="ARBA" id="ARBA00022737"/>
    </source>
</evidence>
<proteinExistence type="inferred from homology"/>
<dbReference type="InterPro" id="IPR000157">
    <property type="entry name" value="TIR_dom"/>
</dbReference>
<dbReference type="GO" id="GO:0038023">
    <property type="term" value="F:signaling receptor activity"/>
    <property type="evidence" value="ECO:0007669"/>
    <property type="project" value="TreeGrafter"/>
</dbReference>
<organism evidence="13 14">
    <name type="scientific">Mytilus edulis</name>
    <name type="common">Blue mussel</name>
    <dbReference type="NCBI Taxonomy" id="6550"/>
    <lineage>
        <taxon>Eukaryota</taxon>
        <taxon>Metazoa</taxon>
        <taxon>Spiralia</taxon>
        <taxon>Lophotrochozoa</taxon>
        <taxon>Mollusca</taxon>
        <taxon>Bivalvia</taxon>
        <taxon>Autobranchia</taxon>
        <taxon>Pteriomorphia</taxon>
        <taxon>Mytilida</taxon>
        <taxon>Mytiloidea</taxon>
        <taxon>Mytilidae</taxon>
        <taxon>Mytilinae</taxon>
        <taxon>Mytilus</taxon>
    </lineage>
</organism>
<dbReference type="InterPro" id="IPR032675">
    <property type="entry name" value="LRR_dom_sf"/>
</dbReference>
<evidence type="ECO:0000256" key="4">
    <source>
        <dbReference type="ARBA" id="ARBA00022692"/>
    </source>
</evidence>
<evidence type="ECO:0000259" key="12">
    <source>
        <dbReference type="PROSITE" id="PS50104"/>
    </source>
</evidence>
<dbReference type="Gene3D" id="3.40.50.10140">
    <property type="entry name" value="Toll/interleukin-1 receptor homology (TIR) domain"/>
    <property type="match status" value="1"/>
</dbReference>
<reference evidence="13" key="1">
    <citation type="submission" date="2021-03" db="EMBL/GenBank/DDBJ databases">
        <authorList>
            <person name="Bekaert M."/>
        </authorList>
    </citation>
    <scope>NUCLEOTIDE SEQUENCE</scope>
</reference>
<evidence type="ECO:0000256" key="2">
    <source>
        <dbReference type="ARBA" id="ARBA00009634"/>
    </source>
</evidence>
<dbReference type="GO" id="GO:0005886">
    <property type="term" value="C:plasma membrane"/>
    <property type="evidence" value="ECO:0007669"/>
    <property type="project" value="TreeGrafter"/>
</dbReference>
<feature type="domain" description="TIR" evidence="12">
    <location>
        <begin position="595"/>
        <end position="736"/>
    </location>
</feature>
<gene>
    <name evidence="13" type="ORF">MEDL_64244</name>
</gene>
<dbReference type="AlphaFoldDB" id="A0A8S3VCI4"/>
<evidence type="ECO:0000256" key="7">
    <source>
        <dbReference type="ARBA" id="ARBA00022989"/>
    </source>
</evidence>
<feature type="transmembrane region" description="Helical" evidence="11">
    <location>
        <begin position="565"/>
        <end position="587"/>
    </location>
</feature>
<comment type="subcellular location">
    <subcellularLocation>
        <location evidence="1">Membrane</location>
        <topology evidence="1">Single-pass membrane protein</topology>
    </subcellularLocation>
</comment>
<keyword evidence="8 11" id="KW-0472">Membrane</keyword>
<keyword evidence="5" id="KW-0732">Signal</keyword>
<dbReference type="SMART" id="SM00369">
    <property type="entry name" value="LRR_TYP"/>
    <property type="match status" value="5"/>
</dbReference>
<keyword evidence="6" id="KW-0677">Repeat</keyword>
<keyword evidence="9" id="KW-0675">Receptor</keyword>
<dbReference type="EMBL" id="CAJPWZ010003128">
    <property type="protein sequence ID" value="CAG2252671.1"/>
    <property type="molecule type" value="Genomic_DNA"/>
</dbReference>
<dbReference type="InterPro" id="IPR035897">
    <property type="entry name" value="Toll_tir_struct_dom_sf"/>
</dbReference>
<keyword evidence="10" id="KW-0325">Glycoprotein</keyword>
<evidence type="ECO:0000256" key="3">
    <source>
        <dbReference type="ARBA" id="ARBA00022614"/>
    </source>
</evidence>
<dbReference type="SUPFAM" id="SSF52058">
    <property type="entry name" value="L domain-like"/>
    <property type="match status" value="2"/>
</dbReference>
<protein>
    <submittedName>
        <fullName evidence="13">IGFALS</fullName>
    </submittedName>
</protein>
<dbReference type="Pfam" id="PF13676">
    <property type="entry name" value="TIR_2"/>
    <property type="match status" value="1"/>
</dbReference>
<sequence length="738" mass="85083">MRCDCSSRNLTFIPTECPRNSSELYLANNELGVLGKESFSRYTHLTYLDISYCNITSIDQSAFDNLTQLKELKFFNNPLKTFQSNVFAPLNELRIISISCTLLSTYPRESWSDVCRITTVICDCGPSNGTFSEIFSAMNNLNYFQVDYQSDVIHNLTFQSFKRTPLKHLNINGQLRDIEIDAFAPLELLSSLIIPNQNFLKLSRTLPALHVFQNRQMNELDLSNNFNNYGEYVISADLFAYIGNICVKRLSLGWNGIRRIDAVAFQKMKYKHCLESLNLNNNEFDYHQDLIVFFFNFFINIKRIDISAITSRSIENIREQSTNGTRTLDHRVIFHPRSDWSIRLPSSLEFLNASFIIGWGNLINSLTFKGITGLKIVDFTYSSFDDCNYTVNGLQNVLILNVSHFKCDLLNPNLLQSAVNLEQLIMQSSSLSIGLKYDHHSKFLHGLKRLQYIDFSRNAFEDQFRISTFKSQLDSVQSLILEGNLFTSVPLNLEEFNRLSFLNIRNNKIAYLTTKEINAIEVLFRKSNRTMTVLLDGNPLVCTCASLDFVECYIVRCASFIHSSWISLQIAPTILFCLFIGMANPLFRKSKGEALEYDAYVAYCDGDYKWVYGPLRLFLEERRNYKLLLLDRGDVLAGEHRLFALNNSIPKCKKIILVISKEFVNNDWAYYEATVGIKHFLGLQARIIVINLEHITKTEIPQCVLQMMSLDANDHIRKTDILNENNIFWKCLDQAMQR</sequence>
<evidence type="ECO:0000256" key="5">
    <source>
        <dbReference type="ARBA" id="ARBA00022729"/>
    </source>
</evidence>
<evidence type="ECO:0000256" key="8">
    <source>
        <dbReference type="ARBA" id="ARBA00023136"/>
    </source>
</evidence>
<evidence type="ECO:0000313" key="14">
    <source>
        <dbReference type="Proteomes" id="UP000683360"/>
    </source>
</evidence>
<dbReference type="SUPFAM" id="SSF52200">
    <property type="entry name" value="Toll/Interleukin receptor TIR domain"/>
    <property type="match status" value="1"/>
</dbReference>
<dbReference type="Proteomes" id="UP000683360">
    <property type="component" value="Unassembled WGS sequence"/>
</dbReference>
<dbReference type="OrthoDB" id="6075577at2759"/>
<dbReference type="PANTHER" id="PTHR24365:SF541">
    <property type="entry name" value="PROTEIN TOLL-RELATED"/>
    <property type="match status" value="1"/>
</dbReference>
<dbReference type="PANTHER" id="PTHR24365">
    <property type="entry name" value="TOLL-LIKE RECEPTOR"/>
    <property type="match status" value="1"/>
</dbReference>
<comment type="caution">
    <text evidence="13">The sequence shown here is derived from an EMBL/GenBank/DDBJ whole genome shotgun (WGS) entry which is preliminary data.</text>
</comment>
<keyword evidence="14" id="KW-1185">Reference proteome</keyword>
<name>A0A8S3VCI4_MYTED</name>
<dbReference type="InterPro" id="IPR001611">
    <property type="entry name" value="Leu-rich_rpt"/>
</dbReference>
<accession>A0A8S3VCI4</accession>
<keyword evidence="7 11" id="KW-1133">Transmembrane helix</keyword>
<dbReference type="InterPro" id="IPR026906">
    <property type="entry name" value="LRR_5"/>
</dbReference>
<keyword evidence="3" id="KW-0433">Leucine-rich repeat</keyword>
<dbReference type="PROSITE" id="PS50104">
    <property type="entry name" value="TIR"/>
    <property type="match status" value="1"/>
</dbReference>
<evidence type="ECO:0000256" key="11">
    <source>
        <dbReference type="SAM" id="Phobius"/>
    </source>
</evidence>
<dbReference type="Pfam" id="PF13855">
    <property type="entry name" value="LRR_8"/>
    <property type="match status" value="1"/>
</dbReference>
<comment type="similarity">
    <text evidence="2">Belongs to the Toll-like receptor family.</text>
</comment>
<dbReference type="GO" id="GO:0007165">
    <property type="term" value="P:signal transduction"/>
    <property type="evidence" value="ECO:0007669"/>
    <property type="project" value="InterPro"/>
</dbReference>
<keyword evidence="4 11" id="KW-0812">Transmembrane</keyword>
<dbReference type="SMART" id="SM00255">
    <property type="entry name" value="TIR"/>
    <property type="match status" value="1"/>
</dbReference>
<evidence type="ECO:0000256" key="1">
    <source>
        <dbReference type="ARBA" id="ARBA00004167"/>
    </source>
</evidence>
<evidence type="ECO:0000256" key="9">
    <source>
        <dbReference type="ARBA" id="ARBA00023170"/>
    </source>
</evidence>
<dbReference type="Gene3D" id="3.80.10.10">
    <property type="entry name" value="Ribonuclease Inhibitor"/>
    <property type="match status" value="3"/>
</dbReference>
<dbReference type="Pfam" id="PF13306">
    <property type="entry name" value="LRR_5"/>
    <property type="match status" value="1"/>
</dbReference>
<dbReference type="InterPro" id="IPR003591">
    <property type="entry name" value="Leu-rich_rpt_typical-subtyp"/>
</dbReference>